<protein>
    <recommendedName>
        <fullName evidence="2">HTH cro/C1-type domain-containing protein</fullName>
    </recommendedName>
</protein>
<dbReference type="PROSITE" id="PS50943">
    <property type="entry name" value="HTH_CROC1"/>
    <property type="match status" value="1"/>
</dbReference>
<dbReference type="PANTHER" id="PTHR43236:SF1">
    <property type="entry name" value="BLL7220 PROTEIN"/>
    <property type="match status" value="1"/>
</dbReference>
<dbReference type="InterPro" id="IPR010982">
    <property type="entry name" value="Lambda_DNA-bd_dom_sf"/>
</dbReference>
<reference evidence="3 4" key="1">
    <citation type="submission" date="2019-07" db="EMBL/GenBank/DDBJ databases">
        <title>Whole genome shotgun sequence of Oceanithermus desulfurans NBRC 100063.</title>
        <authorList>
            <person name="Hosoyama A."/>
            <person name="Uohara A."/>
            <person name="Ohji S."/>
            <person name="Ichikawa N."/>
        </authorList>
    </citation>
    <scope>NUCLEOTIDE SEQUENCE [LARGE SCALE GENOMIC DNA]</scope>
    <source>
        <strain evidence="3 4">NBRC 100063</strain>
    </source>
</reference>
<sequence>MPVNVKLIGEIRRARGLSQGELGRRVGVTRQTLAAWEKGEREPPVAKLALLARELGVPLELFFERPQAEAPALLFRADDPKALSSELRTLLSKKARDYREIEELAGETPVIPEYRPRADYDPDFIEQVAREVRVWLGAEEGPLGDVLHLLEQRGLKVILQSLPAEVSGFSAYDENEVGAVIFINAEHAVERQRFTALHELAHLIFHRQEYNEPKRPARKRDPREKTANHFAAAVLLPPETLKDELRGFEKRWLPLPLLADLRFRYGVSVRTVLLRAAQLKLISQKQMGQQLGWINKRFGQLWEPGEPLPASQTLGRLERLVWKLVLHEQITLSRAAEVLGEPVPELHRRLREWREVPA</sequence>
<dbReference type="Pfam" id="PF01381">
    <property type="entry name" value="HTH_3"/>
    <property type="match status" value="1"/>
</dbReference>
<dbReference type="Proteomes" id="UP000321827">
    <property type="component" value="Unassembled WGS sequence"/>
</dbReference>
<dbReference type="SUPFAM" id="SSF47413">
    <property type="entry name" value="lambda repressor-like DNA-binding domains"/>
    <property type="match status" value="1"/>
</dbReference>
<name>A0A511RK78_9DEIN</name>
<dbReference type="InterPro" id="IPR010359">
    <property type="entry name" value="IrrE_HExxH"/>
</dbReference>
<proteinExistence type="inferred from homology"/>
<accession>A0A511RK78</accession>
<feature type="domain" description="HTH cro/C1-type" evidence="2">
    <location>
        <begin position="8"/>
        <end position="62"/>
    </location>
</feature>
<dbReference type="Gene3D" id="1.10.260.40">
    <property type="entry name" value="lambda repressor-like DNA-binding domains"/>
    <property type="match status" value="1"/>
</dbReference>
<gene>
    <name evidence="3" type="ORF">ODE01S_14830</name>
</gene>
<dbReference type="Gene3D" id="1.10.10.2910">
    <property type="match status" value="1"/>
</dbReference>
<evidence type="ECO:0000259" key="2">
    <source>
        <dbReference type="PROSITE" id="PS50943"/>
    </source>
</evidence>
<dbReference type="InterPro" id="IPR001387">
    <property type="entry name" value="Cro/C1-type_HTH"/>
</dbReference>
<dbReference type="GO" id="GO:0003677">
    <property type="term" value="F:DNA binding"/>
    <property type="evidence" value="ECO:0007669"/>
    <property type="project" value="InterPro"/>
</dbReference>
<dbReference type="PANTHER" id="PTHR43236">
    <property type="entry name" value="ANTITOXIN HIGA1"/>
    <property type="match status" value="1"/>
</dbReference>
<dbReference type="Pfam" id="PF06114">
    <property type="entry name" value="Peptidase_M78"/>
    <property type="match status" value="1"/>
</dbReference>
<dbReference type="CDD" id="cd00093">
    <property type="entry name" value="HTH_XRE"/>
    <property type="match status" value="1"/>
</dbReference>
<organism evidence="3 4">
    <name type="scientific">Oceanithermus desulfurans NBRC 100063</name>
    <dbReference type="NCBI Taxonomy" id="1227550"/>
    <lineage>
        <taxon>Bacteria</taxon>
        <taxon>Thermotogati</taxon>
        <taxon>Deinococcota</taxon>
        <taxon>Deinococci</taxon>
        <taxon>Thermales</taxon>
        <taxon>Thermaceae</taxon>
        <taxon>Oceanithermus</taxon>
    </lineage>
</organism>
<evidence type="ECO:0000313" key="4">
    <source>
        <dbReference type="Proteomes" id="UP000321827"/>
    </source>
</evidence>
<evidence type="ECO:0000313" key="3">
    <source>
        <dbReference type="EMBL" id="GEM90049.1"/>
    </source>
</evidence>
<evidence type="ECO:0000256" key="1">
    <source>
        <dbReference type="ARBA" id="ARBA00007227"/>
    </source>
</evidence>
<dbReference type="InterPro" id="IPR052345">
    <property type="entry name" value="Rad_response_metalloprotease"/>
</dbReference>
<dbReference type="OrthoDB" id="9816277at2"/>
<comment type="similarity">
    <text evidence="1">Belongs to the short-chain fatty acyl-CoA assimilation regulator (ScfR) family.</text>
</comment>
<comment type="caution">
    <text evidence="3">The sequence shown here is derived from an EMBL/GenBank/DDBJ whole genome shotgun (WGS) entry which is preliminary data.</text>
</comment>
<dbReference type="EMBL" id="BJXN01000009">
    <property type="protein sequence ID" value="GEM90049.1"/>
    <property type="molecule type" value="Genomic_DNA"/>
</dbReference>
<dbReference type="SMART" id="SM00530">
    <property type="entry name" value="HTH_XRE"/>
    <property type="match status" value="1"/>
</dbReference>
<dbReference type="AlphaFoldDB" id="A0A511RK78"/>